<dbReference type="Pfam" id="PF11185">
    <property type="entry name" value="DUF2971"/>
    <property type="match status" value="1"/>
</dbReference>
<evidence type="ECO:0008006" key="3">
    <source>
        <dbReference type="Google" id="ProtNLM"/>
    </source>
</evidence>
<evidence type="ECO:0000313" key="2">
    <source>
        <dbReference type="Proteomes" id="UP000324595"/>
    </source>
</evidence>
<keyword evidence="2" id="KW-1185">Reference proteome</keyword>
<dbReference type="Proteomes" id="UP000324595">
    <property type="component" value="Unassembled WGS sequence"/>
</dbReference>
<dbReference type="RefSeq" id="WP_148898590.1">
    <property type="nucleotide sequence ID" value="NZ_VNHY01000002.1"/>
</dbReference>
<comment type="caution">
    <text evidence="1">The sequence shown here is derived from an EMBL/GenBank/DDBJ whole genome shotgun (WGS) entry which is preliminary data.</text>
</comment>
<dbReference type="OrthoDB" id="190848at2"/>
<protein>
    <recommendedName>
        <fullName evidence="3">DUF2971 domain-containing protein</fullName>
    </recommendedName>
</protein>
<reference evidence="1 2" key="1">
    <citation type="submission" date="2019-07" db="EMBL/GenBank/DDBJ databases">
        <title>Genomic Encyclopedia of Archaeal and Bacterial Type Strains, Phase II (KMG-II): from individual species to whole genera.</title>
        <authorList>
            <person name="Goeker M."/>
        </authorList>
    </citation>
    <scope>NUCLEOTIDE SEQUENCE [LARGE SCALE GENOMIC DNA]</scope>
    <source>
        <strain evidence="1 2">DSM 21935</strain>
    </source>
</reference>
<dbReference type="InterPro" id="IPR021352">
    <property type="entry name" value="DUF2971"/>
</dbReference>
<gene>
    <name evidence="1" type="ORF">LX73_1232</name>
</gene>
<accession>A0A5D3YKP3</accession>
<name>A0A5D3YKP3_9BACT</name>
<proteinExistence type="predicted"/>
<dbReference type="EMBL" id="VNHY01000002">
    <property type="protein sequence ID" value="TYP93526.1"/>
    <property type="molecule type" value="Genomic_DNA"/>
</dbReference>
<organism evidence="1 2">
    <name type="scientific">Fodinibius salinus</name>
    <dbReference type="NCBI Taxonomy" id="860790"/>
    <lineage>
        <taxon>Bacteria</taxon>
        <taxon>Pseudomonadati</taxon>
        <taxon>Balneolota</taxon>
        <taxon>Balneolia</taxon>
        <taxon>Balneolales</taxon>
        <taxon>Balneolaceae</taxon>
        <taxon>Fodinibius</taxon>
    </lineage>
</organism>
<evidence type="ECO:0000313" key="1">
    <source>
        <dbReference type="EMBL" id="TYP93526.1"/>
    </source>
</evidence>
<dbReference type="AlphaFoldDB" id="A0A5D3YKP3"/>
<sequence>MTKRKWQKHFIRDVFSLKSGSHDSFSKIVFKNPELVKSKDNKIPDTLFKFYAPTSSNILDVRKRRLWLSHPNSFNDPFDSHVGVDYKNYEKHLLLKHIDKTGFIAKSDGFSKKDYRRIADSKPGIYPHALSENEEYSSVISKMRRKSDDFKKEITKIRRRSKKEVSKKIDKIRETNIRVASFANLQSKNYPPARNDLERMIQMWAHYSDNHKGFCVEYDISSLKPANFFKMYENKNGYESYSSENNINLLILAGLFPIIYSSNRVNIPRTKLEKLTIDKDGNLINKVGIDEILYKAFITKSTKWSYEKEWRIILDGRISNYFNNKIPFPFIKHIYLGSRMKPKVIDDLIEIADELNVEVTLMDLNEKKFTLEHQNINSYKWDKEKSSWHNPLL</sequence>